<dbReference type="AlphaFoldDB" id="A0A7J5XPV6"/>
<sequence>MTTNWNELSISQAQWSIDSYCLGNTVSTLSEGWFLSQPSCYVYNIPKNKKTWEEAQEDCKGKNSDLAVAHNSEEKAAIKEKSIGYKGFWIGLRVVNKQWKWVDGSDLTDISWIDLPDPADGHCAVFYKGRDTWSAVRCDKPRQWICQKKALTLSRDALIRTAAGLCSVSETAYLMKQYVFIFQRKSQKKLTM</sequence>
<dbReference type="SMART" id="SM00034">
    <property type="entry name" value="CLECT"/>
    <property type="match status" value="1"/>
</dbReference>
<dbReference type="Pfam" id="PF00059">
    <property type="entry name" value="Lectin_C"/>
    <property type="match status" value="1"/>
</dbReference>
<dbReference type="EMBL" id="JAAKFY010000021">
    <property type="protein sequence ID" value="KAF3839124.1"/>
    <property type="molecule type" value="Genomic_DNA"/>
</dbReference>
<accession>A0A7J5XPV6</accession>
<evidence type="ECO:0000313" key="5">
    <source>
        <dbReference type="Proteomes" id="UP000518266"/>
    </source>
</evidence>
<keyword evidence="2" id="KW-1015">Disulfide bond</keyword>
<dbReference type="InterPro" id="IPR001304">
    <property type="entry name" value="C-type_lectin-like"/>
</dbReference>
<evidence type="ECO:0000256" key="2">
    <source>
        <dbReference type="ARBA" id="ARBA00023157"/>
    </source>
</evidence>
<protein>
    <recommendedName>
        <fullName evidence="3">C-type lectin domain-containing protein</fullName>
    </recommendedName>
</protein>
<dbReference type="PANTHER" id="PTHR46746">
    <property type="entry name" value="KILLER CELL LECTIN-LIKE RECEPTOR SUBFAMILY F MEMBER 2"/>
    <property type="match status" value="1"/>
</dbReference>
<dbReference type="OrthoDB" id="6345871at2759"/>
<dbReference type="Proteomes" id="UP000518266">
    <property type="component" value="Unassembled WGS sequence"/>
</dbReference>
<reference evidence="4 5" key="1">
    <citation type="submission" date="2020-03" db="EMBL/GenBank/DDBJ databases">
        <title>Dissostichus mawsoni Genome sequencing and assembly.</title>
        <authorList>
            <person name="Park H."/>
        </authorList>
    </citation>
    <scope>NUCLEOTIDE SEQUENCE [LARGE SCALE GENOMIC DNA]</scope>
    <source>
        <strain evidence="4">DM0001</strain>
        <tissue evidence="4">Muscle</tissue>
    </source>
</reference>
<feature type="domain" description="C-type lectin" evidence="3">
    <location>
        <begin position="36"/>
        <end position="147"/>
    </location>
</feature>
<evidence type="ECO:0000313" key="4">
    <source>
        <dbReference type="EMBL" id="KAF3839124.1"/>
    </source>
</evidence>
<dbReference type="Gene3D" id="3.10.100.10">
    <property type="entry name" value="Mannose-Binding Protein A, subunit A"/>
    <property type="match status" value="1"/>
</dbReference>
<evidence type="ECO:0000256" key="1">
    <source>
        <dbReference type="ARBA" id="ARBA00022734"/>
    </source>
</evidence>
<keyword evidence="1" id="KW-0430">Lectin</keyword>
<dbReference type="PANTHER" id="PTHR46746:SF9">
    <property type="entry name" value="CD209 ANTIGEN-LIKE PROTEIN C-LIKE"/>
    <property type="match status" value="1"/>
</dbReference>
<organism evidence="4 5">
    <name type="scientific">Dissostichus mawsoni</name>
    <name type="common">Antarctic cod</name>
    <dbReference type="NCBI Taxonomy" id="36200"/>
    <lineage>
        <taxon>Eukaryota</taxon>
        <taxon>Metazoa</taxon>
        <taxon>Chordata</taxon>
        <taxon>Craniata</taxon>
        <taxon>Vertebrata</taxon>
        <taxon>Euteleostomi</taxon>
        <taxon>Actinopterygii</taxon>
        <taxon>Neopterygii</taxon>
        <taxon>Teleostei</taxon>
        <taxon>Neoteleostei</taxon>
        <taxon>Acanthomorphata</taxon>
        <taxon>Eupercaria</taxon>
        <taxon>Perciformes</taxon>
        <taxon>Notothenioidei</taxon>
        <taxon>Nototheniidae</taxon>
        <taxon>Dissostichus</taxon>
    </lineage>
</organism>
<dbReference type="InterPro" id="IPR051379">
    <property type="entry name" value="C-type_Lectin_Receptor_IMM"/>
</dbReference>
<gene>
    <name evidence="4" type="ORF">F7725_017841</name>
</gene>
<keyword evidence="5" id="KW-1185">Reference proteome</keyword>
<dbReference type="GO" id="GO:0030246">
    <property type="term" value="F:carbohydrate binding"/>
    <property type="evidence" value="ECO:0007669"/>
    <property type="project" value="UniProtKB-KW"/>
</dbReference>
<dbReference type="PROSITE" id="PS50041">
    <property type="entry name" value="C_TYPE_LECTIN_2"/>
    <property type="match status" value="1"/>
</dbReference>
<dbReference type="InterPro" id="IPR016186">
    <property type="entry name" value="C-type_lectin-like/link_sf"/>
</dbReference>
<proteinExistence type="predicted"/>
<evidence type="ECO:0000259" key="3">
    <source>
        <dbReference type="PROSITE" id="PS50041"/>
    </source>
</evidence>
<name>A0A7J5XPV6_DISMA</name>
<dbReference type="InterPro" id="IPR016187">
    <property type="entry name" value="CTDL_fold"/>
</dbReference>
<comment type="caution">
    <text evidence="4">The sequence shown here is derived from an EMBL/GenBank/DDBJ whole genome shotgun (WGS) entry which is preliminary data.</text>
</comment>
<dbReference type="SUPFAM" id="SSF56436">
    <property type="entry name" value="C-type lectin-like"/>
    <property type="match status" value="1"/>
</dbReference>